<accession>X1GW81</accession>
<dbReference type="Gene3D" id="3.40.1550.10">
    <property type="entry name" value="CheC-like"/>
    <property type="match status" value="1"/>
</dbReference>
<dbReference type="InterPro" id="IPR028976">
    <property type="entry name" value="CheC-like_sf"/>
</dbReference>
<evidence type="ECO:0000256" key="1">
    <source>
        <dbReference type="ARBA" id="ARBA00022500"/>
    </source>
</evidence>
<reference evidence="3" key="1">
    <citation type="journal article" date="2014" name="Front. Microbiol.">
        <title>High frequency of phylogenetically diverse reductive dehalogenase-homologous genes in deep subseafloor sedimentary metagenomes.</title>
        <authorList>
            <person name="Kawai M."/>
            <person name="Futagami T."/>
            <person name="Toyoda A."/>
            <person name="Takaki Y."/>
            <person name="Nishi S."/>
            <person name="Hori S."/>
            <person name="Arai W."/>
            <person name="Tsubouchi T."/>
            <person name="Morono Y."/>
            <person name="Uchiyama I."/>
            <person name="Ito T."/>
            <person name="Fujiyama A."/>
            <person name="Inagaki F."/>
            <person name="Takami H."/>
        </authorList>
    </citation>
    <scope>NUCLEOTIDE SEQUENCE</scope>
    <source>
        <strain evidence="3">Expedition CK06-06</strain>
    </source>
</reference>
<comment type="caution">
    <text evidence="3">The sequence shown here is derived from an EMBL/GenBank/DDBJ whole genome shotgun (WGS) entry which is preliminary data.</text>
</comment>
<feature type="non-terminal residue" evidence="3">
    <location>
        <position position="1"/>
    </location>
</feature>
<dbReference type="InterPro" id="IPR028051">
    <property type="entry name" value="CheX-like_dom"/>
</dbReference>
<dbReference type="AlphaFoldDB" id="X1GW81"/>
<protein>
    <recommendedName>
        <fullName evidence="2">Chemotaxis phosphatase CheX-like domain-containing protein</fullName>
    </recommendedName>
</protein>
<evidence type="ECO:0000259" key="2">
    <source>
        <dbReference type="Pfam" id="PF13690"/>
    </source>
</evidence>
<sequence>PRKRLEELGKSLKAAIPSVIMGKNHTVSHMTTSPTIAIPFSTDNGGVYG</sequence>
<gene>
    <name evidence="3" type="ORF">S03H2_14810</name>
</gene>
<proteinExistence type="predicted"/>
<dbReference type="Pfam" id="PF13690">
    <property type="entry name" value="CheX"/>
    <property type="match status" value="1"/>
</dbReference>
<feature type="domain" description="Chemotaxis phosphatase CheX-like" evidence="2">
    <location>
        <begin position="6"/>
        <end position="41"/>
    </location>
</feature>
<dbReference type="SUPFAM" id="SSF103039">
    <property type="entry name" value="CheC-like"/>
    <property type="match status" value="1"/>
</dbReference>
<keyword evidence="1" id="KW-0145">Chemotaxis</keyword>
<evidence type="ECO:0000313" key="3">
    <source>
        <dbReference type="EMBL" id="GAH45879.1"/>
    </source>
</evidence>
<organism evidence="3">
    <name type="scientific">marine sediment metagenome</name>
    <dbReference type="NCBI Taxonomy" id="412755"/>
    <lineage>
        <taxon>unclassified sequences</taxon>
        <taxon>metagenomes</taxon>
        <taxon>ecological metagenomes</taxon>
    </lineage>
</organism>
<dbReference type="EMBL" id="BARU01007522">
    <property type="protein sequence ID" value="GAH45879.1"/>
    <property type="molecule type" value="Genomic_DNA"/>
</dbReference>
<name>X1GW81_9ZZZZ</name>
<dbReference type="GO" id="GO:0006935">
    <property type="term" value="P:chemotaxis"/>
    <property type="evidence" value="ECO:0007669"/>
    <property type="project" value="UniProtKB-KW"/>
</dbReference>